<dbReference type="InterPro" id="IPR001287">
    <property type="entry name" value="NO2-reductase_Cu"/>
</dbReference>
<reference evidence="14 15" key="1">
    <citation type="submission" date="2018-08" db="EMBL/GenBank/DDBJ databases">
        <title>Meiothermus terrae DSM 26712 genome sequencing project.</title>
        <authorList>
            <person name="Da Costa M.S."/>
            <person name="Albuquerque L."/>
            <person name="Raposo P."/>
            <person name="Froufe H.J.C."/>
            <person name="Barroso C.S."/>
            <person name="Egas C."/>
        </authorList>
    </citation>
    <scope>NUCLEOTIDE SEQUENCE [LARGE SCALE GENOMIC DNA]</scope>
    <source>
        <strain evidence="14 15">DSM 26712</strain>
    </source>
</reference>
<dbReference type="AlphaFoldDB" id="A0A399EVF2"/>
<dbReference type="SUPFAM" id="SSF49503">
    <property type="entry name" value="Cupredoxins"/>
    <property type="match status" value="2"/>
</dbReference>
<keyword evidence="8" id="KW-0677">Repeat</keyword>
<dbReference type="Proteomes" id="UP000265715">
    <property type="component" value="Unassembled WGS sequence"/>
</dbReference>
<comment type="similarity">
    <text evidence="3">Belongs to the multicopper oxidase family.</text>
</comment>
<evidence type="ECO:0000256" key="6">
    <source>
        <dbReference type="ARBA" id="ARBA00017290"/>
    </source>
</evidence>
<comment type="caution">
    <text evidence="14">The sequence shown here is derived from an EMBL/GenBank/DDBJ whole genome shotgun (WGS) entry which is preliminary data.</text>
</comment>
<evidence type="ECO:0000313" key="14">
    <source>
        <dbReference type="EMBL" id="RIH87633.1"/>
    </source>
</evidence>
<comment type="cofactor">
    <cofactor evidence="1 12">
        <name>Cu(+)</name>
        <dbReference type="ChEBI" id="CHEBI:49552"/>
    </cofactor>
</comment>
<keyword evidence="10 12" id="KW-0186">Copper</keyword>
<dbReference type="InterPro" id="IPR045087">
    <property type="entry name" value="Cu-oxidase_fam"/>
</dbReference>
<evidence type="ECO:0000256" key="2">
    <source>
        <dbReference type="ARBA" id="ARBA00001973"/>
    </source>
</evidence>
<keyword evidence="9 14" id="KW-0560">Oxidoreductase</keyword>
<feature type="binding site" description="type 1 copper site" evidence="12">
    <location>
        <position position="44"/>
    </location>
    <ligand>
        <name>Cu cation</name>
        <dbReference type="ChEBI" id="CHEBI:23378"/>
        <label>1</label>
    </ligand>
</feature>
<dbReference type="PANTHER" id="PTHR11709">
    <property type="entry name" value="MULTI-COPPER OXIDASE"/>
    <property type="match status" value="1"/>
</dbReference>
<feature type="binding site" description="type 1 copper site" evidence="12">
    <location>
        <position position="79"/>
    </location>
    <ligand>
        <name>Cu cation</name>
        <dbReference type="ChEBI" id="CHEBI:23378"/>
        <label>1</label>
    </ligand>
</feature>
<keyword evidence="7 12" id="KW-0479">Metal-binding</keyword>
<evidence type="ECO:0000256" key="7">
    <source>
        <dbReference type="ARBA" id="ARBA00022723"/>
    </source>
</evidence>
<proteinExistence type="inferred from homology"/>
<gene>
    <name evidence="14" type="primary">aniA_2</name>
    <name evidence="14" type="ORF">Mterra_01159</name>
</gene>
<dbReference type="Gene3D" id="2.60.40.420">
    <property type="entry name" value="Cupredoxins - blue copper proteins"/>
    <property type="match status" value="2"/>
</dbReference>
<comment type="cofactor">
    <cofactor evidence="2 12">
        <name>Cu(2+)</name>
        <dbReference type="ChEBI" id="CHEBI:29036"/>
    </cofactor>
</comment>
<dbReference type="EMBL" id="QXDL01000033">
    <property type="protein sequence ID" value="RIH87633.1"/>
    <property type="molecule type" value="Genomic_DNA"/>
</dbReference>
<evidence type="ECO:0000256" key="11">
    <source>
        <dbReference type="ARBA" id="ARBA00049340"/>
    </source>
</evidence>
<evidence type="ECO:0000256" key="12">
    <source>
        <dbReference type="PIRSR" id="PIRSR601287-1"/>
    </source>
</evidence>
<evidence type="ECO:0000256" key="1">
    <source>
        <dbReference type="ARBA" id="ARBA00001960"/>
    </source>
</evidence>
<dbReference type="InterPro" id="IPR011707">
    <property type="entry name" value="Cu-oxidase-like_N"/>
</dbReference>
<dbReference type="EC" id="1.7.2.1" evidence="5"/>
<name>A0A399EVF2_9DEIN</name>
<dbReference type="PRINTS" id="PR00695">
    <property type="entry name" value="CUNO2RDTASE"/>
</dbReference>
<dbReference type="FunFam" id="2.60.40.420:FF:000093">
    <property type="entry name" value="Copper-containing nitrite reductase"/>
    <property type="match status" value="1"/>
</dbReference>
<evidence type="ECO:0000256" key="9">
    <source>
        <dbReference type="ARBA" id="ARBA00023002"/>
    </source>
</evidence>
<dbReference type="CDD" id="cd11020">
    <property type="entry name" value="CuRO_1_CuNIR"/>
    <property type="match status" value="1"/>
</dbReference>
<dbReference type="PANTHER" id="PTHR11709:SF394">
    <property type="entry name" value="FI03373P-RELATED"/>
    <property type="match status" value="1"/>
</dbReference>
<dbReference type="CDD" id="cd04208">
    <property type="entry name" value="CuRO_2_CuNIR"/>
    <property type="match status" value="1"/>
</dbReference>
<organism evidence="14 15">
    <name type="scientific">Calidithermus terrae</name>
    <dbReference type="NCBI Taxonomy" id="1408545"/>
    <lineage>
        <taxon>Bacteria</taxon>
        <taxon>Thermotogati</taxon>
        <taxon>Deinococcota</taxon>
        <taxon>Deinococci</taxon>
        <taxon>Thermales</taxon>
        <taxon>Thermaceae</taxon>
        <taxon>Calidithermus</taxon>
    </lineage>
</organism>
<comment type="subunit">
    <text evidence="4">Homotrimer.</text>
</comment>
<evidence type="ECO:0000256" key="8">
    <source>
        <dbReference type="ARBA" id="ARBA00022737"/>
    </source>
</evidence>
<evidence type="ECO:0000256" key="10">
    <source>
        <dbReference type="ARBA" id="ARBA00023008"/>
    </source>
</evidence>
<dbReference type="GO" id="GO:0005507">
    <property type="term" value="F:copper ion binding"/>
    <property type="evidence" value="ECO:0007669"/>
    <property type="project" value="InterPro"/>
</dbReference>
<sequence length="271" mass="29110">MSYTYYTFGGKVPGPFVRVRVGDTVEVTFTNNAKNSMYHSVDFHSATGPGGGGAVTQAAPGETKVFSFKALAPGLFVYHCATPLAAQHITNGQYGLMLVEPEGGLPKVDREFYVMQGEMYTAAPYNTPGRQSLDMQKLLDERPEYFVFNGSTTALTEDYPLKAKVGETVRLFFGVGGPNVISTFHVIGEVFDTVYDQASLSSPLTGTQSAITGPGSASIVEMKLDYPGKYMLVDHALSRAARGLVGHLMVEGKEDASIFHTQTPVTNSGGH</sequence>
<keyword evidence="15" id="KW-1185">Reference proteome</keyword>
<protein>
    <recommendedName>
        <fullName evidence="6">Copper-containing nitrite reductase</fullName>
        <ecNumber evidence="5">1.7.2.1</ecNumber>
    </recommendedName>
</protein>
<evidence type="ECO:0000259" key="13">
    <source>
        <dbReference type="Pfam" id="PF07732"/>
    </source>
</evidence>
<evidence type="ECO:0000313" key="15">
    <source>
        <dbReference type="Proteomes" id="UP000265715"/>
    </source>
</evidence>
<feature type="binding site" description="type 1 copper site" evidence="12">
    <location>
        <position position="39"/>
    </location>
    <ligand>
        <name>Cu cation</name>
        <dbReference type="ChEBI" id="CHEBI:23378"/>
        <label>1</label>
    </ligand>
</feature>
<feature type="binding site" description="type 1 copper site" evidence="12">
    <location>
        <position position="235"/>
    </location>
    <ligand>
        <name>Cu cation</name>
        <dbReference type="ChEBI" id="CHEBI:23378"/>
        <label>1</label>
    </ligand>
</feature>
<evidence type="ECO:0000256" key="4">
    <source>
        <dbReference type="ARBA" id="ARBA00011233"/>
    </source>
</evidence>
<dbReference type="Pfam" id="PF07732">
    <property type="entry name" value="Cu-oxidase_3"/>
    <property type="match status" value="1"/>
</dbReference>
<evidence type="ECO:0000256" key="3">
    <source>
        <dbReference type="ARBA" id="ARBA00010609"/>
    </source>
</evidence>
<feature type="binding site" description="type 1 copper site" evidence="12">
    <location>
        <position position="80"/>
    </location>
    <ligand>
        <name>Cu cation</name>
        <dbReference type="ChEBI" id="CHEBI:23378"/>
        <label>1</label>
    </ligand>
</feature>
<accession>A0A399EVF2</accession>
<dbReference type="InterPro" id="IPR008972">
    <property type="entry name" value="Cupredoxin"/>
</dbReference>
<evidence type="ECO:0000256" key="5">
    <source>
        <dbReference type="ARBA" id="ARBA00011882"/>
    </source>
</evidence>
<feature type="binding site" description="type 1 copper site" evidence="12">
    <location>
        <position position="88"/>
    </location>
    <ligand>
        <name>Cu cation</name>
        <dbReference type="ChEBI" id="CHEBI:23378"/>
        <label>1</label>
    </ligand>
</feature>
<dbReference type="GO" id="GO:0050421">
    <property type="term" value="F:nitrite reductase (NO-forming) activity"/>
    <property type="evidence" value="ECO:0007669"/>
    <property type="project" value="UniProtKB-EC"/>
</dbReference>
<feature type="domain" description="Plastocyanin-like" evidence="13">
    <location>
        <begin position="6"/>
        <end position="102"/>
    </location>
</feature>
<comment type="catalytic activity">
    <reaction evidence="11">
        <text>nitric oxide + Fe(III)-[cytochrome c] + H2O = Fe(II)-[cytochrome c] + nitrite + 2 H(+)</text>
        <dbReference type="Rhea" id="RHEA:15233"/>
        <dbReference type="Rhea" id="RHEA-COMP:10350"/>
        <dbReference type="Rhea" id="RHEA-COMP:14399"/>
        <dbReference type="ChEBI" id="CHEBI:15377"/>
        <dbReference type="ChEBI" id="CHEBI:15378"/>
        <dbReference type="ChEBI" id="CHEBI:16301"/>
        <dbReference type="ChEBI" id="CHEBI:16480"/>
        <dbReference type="ChEBI" id="CHEBI:29033"/>
        <dbReference type="ChEBI" id="CHEBI:29034"/>
        <dbReference type="EC" id="1.7.2.1"/>
    </reaction>
</comment>